<reference evidence="1 2" key="1">
    <citation type="submission" date="2019-02" db="EMBL/GenBank/DDBJ databases">
        <title>Sequencing the genomes of 1000 actinobacteria strains.</title>
        <authorList>
            <person name="Klenk H.-P."/>
        </authorList>
    </citation>
    <scope>NUCLEOTIDE SEQUENCE [LARGE SCALE GENOMIC DNA]</scope>
    <source>
        <strain evidence="1 2">DSM 45612</strain>
    </source>
</reference>
<dbReference type="Proteomes" id="UP000294114">
    <property type="component" value="Unassembled WGS sequence"/>
</dbReference>
<dbReference type="AlphaFoldDB" id="A0A4Q8BCL2"/>
<dbReference type="InterPro" id="IPR023393">
    <property type="entry name" value="START-like_dom_sf"/>
</dbReference>
<gene>
    <name evidence="1" type="ORF">EV384_4154</name>
</gene>
<organism evidence="1 2">
    <name type="scientific">Micromonospora kangleipakensis</name>
    <dbReference type="NCBI Taxonomy" id="1077942"/>
    <lineage>
        <taxon>Bacteria</taxon>
        <taxon>Bacillati</taxon>
        <taxon>Actinomycetota</taxon>
        <taxon>Actinomycetes</taxon>
        <taxon>Micromonosporales</taxon>
        <taxon>Micromonosporaceae</taxon>
        <taxon>Micromonospora</taxon>
    </lineage>
</organism>
<dbReference type="Pfam" id="PF10604">
    <property type="entry name" value="Polyketide_cyc2"/>
    <property type="match status" value="1"/>
</dbReference>
<evidence type="ECO:0000313" key="1">
    <source>
        <dbReference type="EMBL" id="RZU75602.1"/>
    </source>
</evidence>
<dbReference type="Gene3D" id="3.30.530.20">
    <property type="match status" value="1"/>
</dbReference>
<sequence length="141" mass="15891">MAPLVSTIEIARPPDEVFAYATDPSRFAEWQPDVVRVRLLDGSRFTTIRRIRGAERTMSQQITQNEAPHSWAARGIDGPIRPHATITVEPIEDGTRSRVTFTLDFEGRGLGVPLVPLVRRQARHAAPTSYQNLKRLLERGH</sequence>
<dbReference type="OrthoDB" id="1524368at2"/>
<proteinExistence type="predicted"/>
<dbReference type="RefSeq" id="WP_130335717.1">
    <property type="nucleotide sequence ID" value="NZ_SHLD01000001.1"/>
</dbReference>
<keyword evidence="2" id="KW-1185">Reference proteome</keyword>
<comment type="caution">
    <text evidence="1">The sequence shown here is derived from an EMBL/GenBank/DDBJ whole genome shotgun (WGS) entry which is preliminary data.</text>
</comment>
<dbReference type="InterPro" id="IPR019587">
    <property type="entry name" value="Polyketide_cyclase/dehydratase"/>
</dbReference>
<dbReference type="EMBL" id="SHLD01000001">
    <property type="protein sequence ID" value="RZU75602.1"/>
    <property type="molecule type" value="Genomic_DNA"/>
</dbReference>
<name>A0A4Q8BCL2_9ACTN</name>
<protein>
    <submittedName>
        <fullName evidence="1">Carbon monoxide dehydrogenase subunit G</fullName>
    </submittedName>
</protein>
<accession>A0A4Q8BCL2</accession>
<dbReference type="SUPFAM" id="SSF55961">
    <property type="entry name" value="Bet v1-like"/>
    <property type="match status" value="1"/>
</dbReference>
<evidence type="ECO:0000313" key="2">
    <source>
        <dbReference type="Proteomes" id="UP000294114"/>
    </source>
</evidence>